<protein>
    <submittedName>
        <fullName evidence="2">Uncharacterized protein</fullName>
    </submittedName>
</protein>
<feature type="region of interest" description="Disordered" evidence="1">
    <location>
        <begin position="72"/>
        <end position="207"/>
    </location>
</feature>
<keyword evidence="3" id="KW-1185">Reference proteome</keyword>
<evidence type="ECO:0000313" key="3">
    <source>
        <dbReference type="Proteomes" id="UP000005207"/>
    </source>
</evidence>
<organism evidence="2 3">
    <name type="scientific">Oreochromis niloticus</name>
    <name type="common">Nile tilapia</name>
    <name type="synonym">Tilapia nilotica</name>
    <dbReference type="NCBI Taxonomy" id="8128"/>
    <lineage>
        <taxon>Eukaryota</taxon>
        <taxon>Metazoa</taxon>
        <taxon>Chordata</taxon>
        <taxon>Craniata</taxon>
        <taxon>Vertebrata</taxon>
        <taxon>Euteleostomi</taxon>
        <taxon>Actinopterygii</taxon>
        <taxon>Neopterygii</taxon>
        <taxon>Teleostei</taxon>
        <taxon>Neoteleostei</taxon>
        <taxon>Acanthomorphata</taxon>
        <taxon>Ovalentaria</taxon>
        <taxon>Cichlomorphae</taxon>
        <taxon>Cichliformes</taxon>
        <taxon>Cichlidae</taxon>
        <taxon>African cichlids</taxon>
        <taxon>Pseudocrenilabrinae</taxon>
        <taxon>Oreochromini</taxon>
        <taxon>Oreochromis</taxon>
    </lineage>
</organism>
<dbReference type="AlphaFoldDB" id="A0A669C2Q9"/>
<name>A0A669C2Q9_ORENI</name>
<feature type="compositionally biased region" description="Low complexity" evidence="1">
    <location>
        <begin position="167"/>
        <end position="178"/>
    </location>
</feature>
<reference evidence="2" key="2">
    <citation type="submission" date="2025-09" db="UniProtKB">
        <authorList>
            <consortium name="Ensembl"/>
        </authorList>
    </citation>
    <scope>IDENTIFICATION</scope>
</reference>
<dbReference type="Proteomes" id="UP000005207">
    <property type="component" value="Unplaced"/>
</dbReference>
<evidence type="ECO:0000313" key="2">
    <source>
        <dbReference type="Ensembl" id="ENSONIP00000040906.1"/>
    </source>
</evidence>
<dbReference type="InParanoid" id="A0A669C2Q9"/>
<sequence length="335" mass="35983">MPVSTQLSPAPVQSTLVGAVVALQAPAPAHVSIGVSTESPPPRRPLLPVQLAAHSVSAAGWPGVPAWHPAASPLPTPRLLEGPRSPSSPTPRLLEGPRSPSSPTPRLLEGPRSPSSPTPRQLEGPRSPSSPTPRQLEGPRSPSSPTPRQLEGPRSPSSPTPRQLEGPRSPSSNLPRLSEQPVRLPALSGPAKPRPGPGPAKPRHWPLSRPSAGRHCCHERPPEPLRHCLPRGRPPEHINCGLLCCRPPGRPPDGRLYRSLCPRPPGRPPELMDCVLLCYGPPGRPPDLCLDFCHVLWCFPVSCFCFLFWALRPGPRRPPGSVVRFLVWGCLEPAL</sequence>
<dbReference type="OMA" id="EALLVCW"/>
<accession>A0A669C2Q9</accession>
<proteinExistence type="predicted"/>
<evidence type="ECO:0000256" key="1">
    <source>
        <dbReference type="SAM" id="MobiDB-lite"/>
    </source>
</evidence>
<dbReference type="GeneTree" id="ENSGT00940000177270"/>
<feature type="compositionally biased region" description="Low complexity" evidence="1">
    <location>
        <begin position="83"/>
        <end position="106"/>
    </location>
</feature>
<reference evidence="2" key="1">
    <citation type="submission" date="2025-08" db="UniProtKB">
        <authorList>
            <consortium name="Ensembl"/>
        </authorList>
    </citation>
    <scope>IDENTIFICATION</scope>
</reference>
<dbReference type="Ensembl" id="ENSONIT00000061801.1">
    <property type="protein sequence ID" value="ENSONIP00000040906.1"/>
    <property type="gene ID" value="ENSONIG00000035451.1"/>
</dbReference>